<evidence type="ECO:0000256" key="1">
    <source>
        <dbReference type="SAM" id="SignalP"/>
    </source>
</evidence>
<accession>A0ABX2EB62</accession>
<proteinExistence type="predicted"/>
<dbReference type="Proteomes" id="UP000737171">
    <property type="component" value="Unassembled WGS sequence"/>
</dbReference>
<gene>
    <name evidence="2" type="ORF">HLB44_05090</name>
</gene>
<name>A0ABX2EB62_9BURK</name>
<evidence type="ECO:0000313" key="3">
    <source>
        <dbReference type="Proteomes" id="UP000737171"/>
    </source>
</evidence>
<feature type="chain" id="PRO_5045146485" description="Secreted protein" evidence="1">
    <location>
        <begin position="19"/>
        <end position="194"/>
    </location>
</feature>
<keyword evidence="3" id="KW-1185">Reference proteome</keyword>
<comment type="caution">
    <text evidence="2">The sequence shown here is derived from an EMBL/GenBank/DDBJ whole genome shotgun (WGS) entry which is preliminary data.</text>
</comment>
<dbReference type="EMBL" id="JABRWJ010000001">
    <property type="protein sequence ID" value="NRF66354.1"/>
    <property type="molecule type" value="Genomic_DNA"/>
</dbReference>
<reference evidence="2 3" key="1">
    <citation type="submission" date="2020-05" db="EMBL/GenBank/DDBJ databases">
        <title>Aquincola sp. isolate from soil.</title>
        <authorList>
            <person name="Han J."/>
            <person name="Kim D.-U."/>
        </authorList>
    </citation>
    <scope>NUCLEOTIDE SEQUENCE [LARGE SCALE GENOMIC DNA]</scope>
    <source>
        <strain evidence="2 3">S2</strain>
    </source>
</reference>
<feature type="signal peptide" evidence="1">
    <location>
        <begin position="1"/>
        <end position="18"/>
    </location>
</feature>
<sequence>MRRSTCAFLAAMAGVATAGANDAPDFENGRLTLPRVDTPQQVGRFQDGVLEATSDGVFGLRSVQELGKGRLAPVLGISTVEVIKTASAPAAVFVRVSGAEPGCGFAGPARAHQRRVGTSFEVQVSVPYVNPIDMPQVCPANIRPFRITVPLAVYGAQAGTYGVTVNGVHTAQFTLDRVNAFADDCDVQKYGNCS</sequence>
<keyword evidence="1" id="KW-0732">Signal</keyword>
<evidence type="ECO:0008006" key="4">
    <source>
        <dbReference type="Google" id="ProtNLM"/>
    </source>
</evidence>
<protein>
    <recommendedName>
        <fullName evidence="4">Secreted protein</fullName>
    </recommendedName>
</protein>
<organism evidence="2 3">
    <name type="scientific">Pseudaquabacterium terrae</name>
    <dbReference type="NCBI Taxonomy" id="2732868"/>
    <lineage>
        <taxon>Bacteria</taxon>
        <taxon>Pseudomonadati</taxon>
        <taxon>Pseudomonadota</taxon>
        <taxon>Betaproteobacteria</taxon>
        <taxon>Burkholderiales</taxon>
        <taxon>Sphaerotilaceae</taxon>
        <taxon>Pseudaquabacterium</taxon>
    </lineage>
</organism>
<evidence type="ECO:0000313" key="2">
    <source>
        <dbReference type="EMBL" id="NRF66354.1"/>
    </source>
</evidence>
<dbReference type="RefSeq" id="WP_173121209.1">
    <property type="nucleotide sequence ID" value="NZ_JABRWJ010000001.1"/>
</dbReference>